<dbReference type="Proteomes" id="UP000775872">
    <property type="component" value="Unassembled WGS sequence"/>
</dbReference>
<evidence type="ECO:0008006" key="5">
    <source>
        <dbReference type="Google" id="ProtNLM"/>
    </source>
</evidence>
<evidence type="ECO:0000256" key="2">
    <source>
        <dbReference type="SAM" id="SignalP"/>
    </source>
</evidence>
<comment type="caution">
    <text evidence="3">The sequence shown here is derived from an EMBL/GenBank/DDBJ whole genome shotgun (WGS) entry which is preliminary data.</text>
</comment>
<evidence type="ECO:0000313" key="3">
    <source>
        <dbReference type="EMBL" id="CAH0057845.1"/>
    </source>
</evidence>
<gene>
    <name evidence="3" type="ORF">CSOL1703_00018304</name>
</gene>
<accession>A0A9N9ZMF6</accession>
<sequence length="162" mass="18394">MRFDYVMGLLAGLATTATADSMTVFTKCSLTDCNSGEAYFYTKYGTYKVNANKGCRKTKVPGMTEFCVDWGKNRGHFRFNHQSNKRCLLMRSKSFYACDYPRCHKTEWKESGCSWREMPSNDTVIVTESATATVAFPEETGDDDEEFNYVPTPEITEVPTLD</sequence>
<organism evidence="3 4">
    <name type="scientific">Clonostachys solani</name>
    <dbReference type="NCBI Taxonomy" id="160281"/>
    <lineage>
        <taxon>Eukaryota</taxon>
        <taxon>Fungi</taxon>
        <taxon>Dikarya</taxon>
        <taxon>Ascomycota</taxon>
        <taxon>Pezizomycotina</taxon>
        <taxon>Sordariomycetes</taxon>
        <taxon>Hypocreomycetidae</taxon>
        <taxon>Hypocreales</taxon>
        <taxon>Bionectriaceae</taxon>
        <taxon>Clonostachys</taxon>
    </lineage>
</organism>
<feature type="signal peptide" evidence="2">
    <location>
        <begin position="1"/>
        <end position="19"/>
    </location>
</feature>
<evidence type="ECO:0000256" key="1">
    <source>
        <dbReference type="SAM" id="MobiDB-lite"/>
    </source>
</evidence>
<feature type="region of interest" description="Disordered" evidence="1">
    <location>
        <begin position="137"/>
        <end position="162"/>
    </location>
</feature>
<dbReference type="AlphaFoldDB" id="A0A9N9ZMF6"/>
<dbReference type="EMBL" id="CABFOC020000076">
    <property type="protein sequence ID" value="CAH0057845.1"/>
    <property type="molecule type" value="Genomic_DNA"/>
</dbReference>
<feature type="chain" id="PRO_5040222643" description="Secreted protein" evidence="2">
    <location>
        <begin position="20"/>
        <end position="162"/>
    </location>
</feature>
<evidence type="ECO:0000313" key="4">
    <source>
        <dbReference type="Proteomes" id="UP000775872"/>
    </source>
</evidence>
<dbReference type="OrthoDB" id="4860686at2759"/>
<protein>
    <recommendedName>
        <fullName evidence="5">Secreted protein</fullName>
    </recommendedName>
</protein>
<name>A0A9N9ZMF6_9HYPO</name>
<keyword evidence="4" id="KW-1185">Reference proteome</keyword>
<proteinExistence type="predicted"/>
<keyword evidence="2" id="KW-0732">Signal</keyword>
<reference evidence="4" key="1">
    <citation type="submission" date="2019-06" db="EMBL/GenBank/DDBJ databases">
        <authorList>
            <person name="Broberg M."/>
        </authorList>
    </citation>
    <scope>NUCLEOTIDE SEQUENCE [LARGE SCALE GENOMIC DNA]</scope>
</reference>
<reference evidence="3 4" key="2">
    <citation type="submission" date="2021-10" db="EMBL/GenBank/DDBJ databases">
        <authorList>
            <person name="Piombo E."/>
        </authorList>
    </citation>
    <scope>NUCLEOTIDE SEQUENCE [LARGE SCALE GENOMIC DNA]</scope>
</reference>